<dbReference type="PANTHER" id="PTHR12309">
    <property type="entry name" value="SEC61 GAMMA SUBUNIT"/>
    <property type="match status" value="1"/>
</dbReference>
<keyword evidence="8" id="KW-0811">Translocation</keyword>
<evidence type="ECO:0000256" key="8">
    <source>
        <dbReference type="ARBA" id="ARBA00023010"/>
    </source>
</evidence>
<dbReference type="HAMAP" id="MF_00422">
    <property type="entry name" value="SecE"/>
    <property type="match status" value="1"/>
</dbReference>
<accession>A0A150G6E6</accession>
<keyword evidence="13" id="KW-1185">Reference proteome</keyword>
<evidence type="ECO:0000256" key="3">
    <source>
        <dbReference type="ARBA" id="ARBA00022448"/>
    </source>
</evidence>
<comment type="function">
    <text evidence="10">Necessary for protein translocation in the endoplasmic reticulum.</text>
</comment>
<dbReference type="GO" id="GO:0005789">
    <property type="term" value="C:endoplasmic reticulum membrane"/>
    <property type="evidence" value="ECO:0007669"/>
    <property type="project" value="UniProtKB-SubCell"/>
</dbReference>
<comment type="caution">
    <text evidence="12">The sequence shown here is derived from an EMBL/GenBank/DDBJ whole genome shotgun (WGS) entry which is preliminary data.</text>
</comment>
<evidence type="ECO:0000256" key="4">
    <source>
        <dbReference type="ARBA" id="ARBA00022692"/>
    </source>
</evidence>
<dbReference type="Gene3D" id="1.20.5.820">
    <property type="entry name" value="Preprotein translocase SecE subunit"/>
    <property type="match status" value="1"/>
</dbReference>
<evidence type="ECO:0000256" key="7">
    <source>
        <dbReference type="ARBA" id="ARBA00022989"/>
    </source>
</evidence>
<evidence type="ECO:0000256" key="5">
    <source>
        <dbReference type="ARBA" id="ARBA00022824"/>
    </source>
</evidence>
<dbReference type="Proteomes" id="UP000075714">
    <property type="component" value="Unassembled WGS sequence"/>
</dbReference>
<keyword evidence="9 11" id="KW-0472">Membrane</keyword>
<dbReference type="SUPFAM" id="SSF103456">
    <property type="entry name" value="Preprotein translocase SecE subunit"/>
    <property type="match status" value="1"/>
</dbReference>
<comment type="similarity">
    <text evidence="2">Belongs to the SecE/SEC61-gamma family.</text>
</comment>
<evidence type="ECO:0000256" key="2">
    <source>
        <dbReference type="ARBA" id="ARBA00008274"/>
    </source>
</evidence>
<evidence type="ECO:0000256" key="11">
    <source>
        <dbReference type="SAM" id="Phobius"/>
    </source>
</evidence>
<organism evidence="12 13">
    <name type="scientific">Gonium pectorale</name>
    <name type="common">Green alga</name>
    <dbReference type="NCBI Taxonomy" id="33097"/>
    <lineage>
        <taxon>Eukaryota</taxon>
        <taxon>Viridiplantae</taxon>
        <taxon>Chlorophyta</taxon>
        <taxon>core chlorophytes</taxon>
        <taxon>Chlorophyceae</taxon>
        <taxon>CS clade</taxon>
        <taxon>Chlamydomonadales</taxon>
        <taxon>Volvocaceae</taxon>
        <taxon>Gonium</taxon>
    </lineage>
</organism>
<dbReference type="FunFam" id="1.20.5.820:FF:000001">
    <property type="entry name" value="Transport protein Sec61 subunit gamma"/>
    <property type="match status" value="1"/>
</dbReference>
<dbReference type="GO" id="GO:0006605">
    <property type="term" value="P:protein targeting"/>
    <property type="evidence" value="ECO:0007669"/>
    <property type="project" value="InterPro"/>
</dbReference>
<dbReference type="AlphaFoldDB" id="A0A150G6E6"/>
<evidence type="ECO:0000313" key="13">
    <source>
        <dbReference type="Proteomes" id="UP000075714"/>
    </source>
</evidence>
<keyword evidence="6" id="KW-0653">Protein transport</keyword>
<dbReference type="EMBL" id="LSYV01000056">
    <property type="protein sequence ID" value="KXZ45394.1"/>
    <property type="molecule type" value="Genomic_DNA"/>
</dbReference>
<name>A0A150G6E6_GONPE</name>
<evidence type="ECO:0000256" key="9">
    <source>
        <dbReference type="ARBA" id="ARBA00023136"/>
    </source>
</evidence>
<feature type="transmembrane region" description="Helical" evidence="11">
    <location>
        <begin position="40"/>
        <end position="61"/>
    </location>
</feature>
<proteinExistence type="inferred from homology"/>
<sequence>MDLGDVVVKPVKDFAKNSARLVKRCTKPDRKEFMKVCSRTAVGFIVMGFIGFFVKLLFIPINQVIMSS</sequence>
<keyword evidence="4 11" id="KW-0812">Transmembrane</keyword>
<keyword evidence="7 11" id="KW-1133">Transmembrane helix</keyword>
<dbReference type="InterPro" id="IPR008158">
    <property type="entry name" value="Translocase_Sec61-g"/>
</dbReference>
<keyword evidence="5" id="KW-0256">Endoplasmic reticulum</keyword>
<dbReference type="GO" id="GO:0008320">
    <property type="term" value="F:protein transmembrane transporter activity"/>
    <property type="evidence" value="ECO:0007669"/>
    <property type="project" value="InterPro"/>
</dbReference>
<evidence type="ECO:0000256" key="1">
    <source>
        <dbReference type="ARBA" id="ARBA00004389"/>
    </source>
</evidence>
<dbReference type="Pfam" id="PF00584">
    <property type="entry name" value="SecE"/>
    <property type="match status" value="1"/>
</dbReference>
<gene>
    <name evidence="12" type="ORF">GPECTOR_55g300</name>
</gene>
<dbReference type="NCBIfam" id="TIGR00327">
    <property type="entry name" value="secE_euk_arch"/>
    <property type="match status" value="1"/>
</dbReference>
<evidence type="ECO:0000256" key="10">
    <source>
        <dbReference type="ARBA" id="ARBA00055400"/>
    </source>
</evidence>
<evidence type="ECO:0000256" key="6">
    <source>
        <dbReference type="ARBA" id="ARBA00022927"/>
    </source>
</evidence>
<dbReference type="OrthoDB" id="504453at2759"/>
<dbReference type="STRING" id="33097.A0A150G6E6"/>
<comment type="subcellular location">
    <subcellularLocation>
        <location evidence="1">Endoplasmic reticulum membrane</location>
        <topology evidence="1">Single-pass membrane protein</topology>
    </subcellularLocation>
</comment>
<dbReference type="InterPro" id="IPR023391">
    <property type="entry name" value="Prot_translocase_SecE_dom_sf"/>
</dbReference>
<evidence type="ECO:0000313" key="12">
    <source>
        <dbReference type="EMBL" id="KXZ45394.1"/>
    </source>
</evidence>
<dbReference type="PROSITE" id="PS01067">
    <property type="entry name" value="SECE_SEC61G"/>
    <property type="match status" value="1"/>
</dbReference>
<dbReference type="GO" id="GO:0006886">
    <property type="term" value="P:intracellular protein transport"/>
    <property type="evidence" value="ECO:0007669"/>
    <property type="project" value="InterPro"/>
</dbReference>
<keyword evidence="3" id="KW-0813">Transport</keyword>
<reference evidence="13" key="1">
    <citation type="journal article" date="2016" name="Nat. Commun.">
        <title>The Gonium pectorale genome demonstrates co-option of cell cycle regulation during the evolution of multicellularity.</title>
        <authorList>
            <person name="Hanschen E.R."/>
            <person name="Marriage T.N."/>
            <person name="Ferris P.J."/>
            <person name="Hamaji T."/>
            <person name="Toyoda A."/>
            <person name="Fujiyama A."/>
            <person name="Neme R."/>
            <person name="Noguchi H."/>
            <person name="Minakuchi Y."/>
            <person name="Suzuki M."/>
            <person name="Kawai-Toyooka H."/>
            <person name="Smith D.R."/>
            <person name="Sparks H."/>
            <person name="Anderson J."/>
            <person name="Bakaric R."/>
            <person name="Luria V."/>
            <person name="Karger A."/>
            <person name="Kirschner M.W."/>
            <person name="Durand P.M."/>
            <person name="Michod R.E."/>
            <person name="Nozaki H."/>
            <person name="Olson B.J."/>
        </authorList>
    </citation>
    <scope>NUCLEOTIDE SEQUENCE [LARGE SCALE GENOMIC DNA]</scope>
    <source>
        <strain evidence="13">NIES-2863</strain>
    </source>
</reference>
<protein>
    <submittedName>
        <fullName evidence="12">Uncharacterized protein</fullName>
    </submittedName>
</protein>
<dbReference type="InterPro" id="IPR001901">
    <property type="entry name" value="Translocase_SecE/Sec61-g"/>
</dbReference>